<dbReference type="EMBL" id="ML769475">
    <property type="protein sequence ID" value="KAE9398948.1"/>
    <property type="molecule type" value="Genomic_DNA"/>
</dbReference>
<dbReference type="Proteomes" id="UP000799118">
    <property type="component" value="Unassembled WGS sequence"/>
</dbReference>
<gene>
    <name evidence="2" type="ORF">BT96DRAFT_994378</name>
</gene>
<evidence type="ECO:0000256" key="1">
    <source>
        <dbReference type="SAM" id="MobiDB-lite"/>
    </source>
</evidence>
<sequence>MKKPVPLAADGDTSNGSGSGLTSQFGNPEALACAGTPCHCQAYSFFSSTTSVHASSKPDKLPMATRSKDGIATSKSKEKYRKPTNEDLAHFCLAVKQKNHWERKAMV</sequence>
<name>A0A6A4HNK5_9AGAR</name>
<accession>A0A6A4HNK5</accession>
<feature type="compositionally biased region" description="Polar residues" evidence="1">
    <location>
        <begin position="12"/>
        <end position="22"/>
    </location>
</feature>
<feature type="region of interest" description="Disordered" evidence="1">
    <location>
        <begin position="1"/>
        <end position="22"/>
    </location>
</feature>
<keyword evidence="3" id="KW-1185">Reference proteome</keyword>
<evidence type="ECO:0000313" key="3">
    <source>
        <dbReference type="Proteomes" id="UP000799118"/>
    </source>
</evidence>
<feature type="region of interest" description="Disordered" evidence="1">
    <location>
        <begin position="52"/>
        <end position="81"/>
    </location>
</feature>
<proteinExistence type="predicted"/>
<reference evidence="2" key="1">
    <citation type="journal article" date="2019" name="Environ. Microbiol.">
        <title>Fungal ecological strategies reflected in gene transcription - a case study of two litter decomposers.</title>
        <authorList>
            <person name="Barbi F."/>
            <person name="Kohler A."/>
            <person name="Barry K."/>
            <person name="Baskaran P."/>
            <person name="Daum C."/>
            <person name="Fauchery L."/>
            <person name="Ihrmark K."/>
            <person name="Kuo A."/>
            <person name="LaButti K."/>
            <person name="Lipzen A."/>
            <person name="Morin E."/>
            <person name="Grigoriev I.V."/>
            <person name="Henrissat B."/>
            <person name="Lindahl B."/>
            <person name="Martin F."/>
        </authorList>
    </citation>
    <scope>NUCLEOTIDE SEQUENCE</scope>
    <source>
        <strain evidence="2">JB14</strain>
    </source>
</reference>
<dbReference type="AlphaFoldDB" id="A0A6A4HNK5"/>
<organism evidence="2 3">
    <name type="scientific">Gymnopus androsaceus JB14</name>
    <dbReference type="NCBI Taxonomy" id="1447944"/>
    <lineage>
        <taxon>Eukaryota</taxon>
        <taxon>Fungi</taxon>
        <taxon>Dikarya</taxon>
        <taxon>Basidiomycota</taxon>
        <taxon>Agaricomycotina</taxon>
        <taxon>Agaricomycetes</taxon>
        <taxon>Agaricomycetidae</taxon>
        <taxon>Agaricales</taxon>
        <taxon>Marasmiineae</taxon>
        <taxon>Omphalotaceae</taxon>
        <taxon>Gymnopus</taxon>
    </lineage>
</organism>
<protein>
    <submittedName>
        <fullName evidence="2">Uncharacterized protein</fullName>
    </submittedName>
</protein>
<evidence type="ECO:0000313" key="2">
    <source>
        <dbReference type="EMBL" id="KAE9398948.1"/>
    </source>
</evidence>